<dbReference type="RefSeq" id="WP_236594046.1">
    <property type="nucleotide sequence ID" value="NZ_CP068107.1"/>
</dbReference>
<accession>A0A378RK83</accession>
<feature type="transmembrane region" description="Helical" evidence="1">
    <location>
        <begin position="38"/>
        <end position="56"/>
    </location>
</feature>
<evidence type="ECO:0000256" key="1">
    <source>
        <dbReference type="SAM" id="Phobius"/>
    </source>
</evidence>
<dbReference type="EMBL" id="UGQL01000001">
    <property type="protein sequence ID" value="STZ26567.1"/>
    <property type="molecule type" value="Genomic_DNA"/>
</dbReference>
<sequence length="136" mass="15487">MDYLRIFFEFLKSFFELGFQLVRLYLCSRFKRNKTMEKGLKIGAMLLLLAGMLSLPKDFYELTKFILIALFGILAYNSHVEANIKGTGLYIALIILFQPFVPIPFGATVWMVIHGAIIAFLGVTLFAPKSKLRKAI</sequence>
<keyword evidence="1" id="KW-0472">Membrane</keyword>
<protein>
    <submittedName>
        <fullName evidence="2">Uncharacterized protein</fullName>
    </submittedName>
</protein>
<feature type="transmembrane region" description="Helical" evidence="1">
    <location>
        <begin position="87"/>
        <end position="103"/>
    </location>
</feature>
<dbReference type="AlphaFoldDB" id="A0A378RK83"/>
<dbReference type="Pfam" id="PF20619">
    <property type="entry name" value="DUF6804"/>
    <property type="match status" value="1"/>
</dbReference>
<feature type="transmembrane region" description="Helical" evidence="1">
    <location>
        <begin position="109"/>
        <end position="127"/>
    </location>
</feature>
<name>A0A378RK83_MYROD</name>
<feature type="transmembrane region" description="Helical" evidence="1">
    <location>
        <begin position="62"/>
        <end position="80"/>
    </location>
</feature>
<organism evidence="2 3">
    <name type="scientific">Myroides odoratus</name>
    <name type="common">Flavobacterium odoratum</name>
    <dbReference type="NCBI Taxonomy" id="256"/>
    <lineage>
        <taxon>Bacteria</taxon>
        <taxon>Pseudomonadati</taxon>
        <taxon>Bacteroidota</taxon>
        <taxon>Flavobacteriia</taxon>
        <taxon>Flavobacteriales</taxon>
        <taxon>Flavobacteriaceae</taxon>
        <taxon>Myroides</taxon>
    </lineage>
</organism>
<reference evidence="2 3" key="1">
    <citation type="submission" date="2018-06" db="EMBL/GenBank/DDBJ databases">
        <authorList>
            <consortium name="Pathogen Informatics"/>
            <person name="Doyle S."/>
        </authorList>
    </citation>
    <scope>NUCLEOTIDE SEQUENCE [LARGE SCALE GENOMIC DNA]</scope>
    <source>
        <strain evidence="2 3">NCTC11179</strain>
    </source>
</reference>
<evidence type="ECO:0000313" key="3">
    <source>
        <dbReference type="Proteomes" id="UP000255024"/>
    </source>
</evidence>
<keyword evidence="1" id="KW-1133">Transmembrane helix</keyword>
<proteinExistence type="predicted"/>
<dbReference type="InterPro" id="IPR046548">
    <property type="entry name" value="DUF6804"/>
</dbReference>
<keyword evidence="3" id="KW-1185">Reference proteome</keyword>
<keyword evidence="1" id="KW-0812">Transmembrane</keyword>
<gene>
    <name evidence="2" type="ORF">NCTC11179_00088</name>
</gene>
<dbReference type="Proteomes" id="UP000255024">
    <property type="component" value="Unassembled WGS sequence"/>
</dbReference>
<evidence type="ECO:0000313" key="2">
    <source>
        <dbReference type="EMBL" id="STZ26567.1"/>
    </source>
</evidence>